<dbReference type="RefSeq" id="WP_004890835.1">
    <property type="nucleotide sequence ID" value="NZ_CP021838.1"/>
</dbReference>
<dbReference type="EMBL" id="LUCQ01000040">
    <property type="protein sequence ID" value="OAO81844.1"/>
    <property type="molecule type" value="Genomic_DNA"/>
</dbReference>
<dbReference type="Proteomes" id="UP000078336">
    <property type="component" value="Unassembled WGS sequence"/>
</dbReference>
<dbReference type="Pfam" id="PF13115">
    <property type="entry name" value="YtkA"/>
    <property type="match status" value="1"/>
</dbReference>
<evidence type="ECO:0000256" key="1">
    <source>
        <dbReference type="SAM" id="SignalP"/>
    </source>
</evidence>
<name>A0A178TL25_9BACL</name>
<dbReference type="InterPro" id="IPR032693">
    <property type="entry name" value="YtkA-like_dom"/>
</dbReference>
<reference evidence="3 5" key="1">
    <citation type="submission" date="2016-03" db="EMBL/GenBank/DDBJ databases">
        <title>Spore heat resistance.</title>
        <authorList>
            <person name="Boekhorst J."/>
            <person name="Berendsen E.M."/>
            <person name="Wells-Bennik M.H."/>
            <person name="Kuipers O.P."/>
        </authorList>
    </citation>
    <scope>NUCLEOTIDE SEQUENCE [LARGE SCALE GENOMIC DNA]</scope>
    <source>
        <strain evidence="3 5">AF16</strain>
    </source>
</reference>
<dbReference type="PATRIC" id="fig|33934.6.peg.538"/>
<dbReference type="AlphaFoldDB" id="A0A178TL25"/>
<feature type="domain" description="YtkA-like" evidence="2">
    <location>
        <begin position="22"/>
        <end position="96"/>
    </location>
</feature>
<keyword evidence="1" id="KW-0732">Signal</keyword>
<feature type="chain" id="PRO_5009822682" description="YtkA-like domain-containing protein" evidence="1">
    <location>
        <begin position="22"/>
        <end position="309"/>
    </location>
</feature>
<gene>
    <name evidence="4" type="ORF">EA138_06485</name>
    <name evidence="3" type="ORF">TAF16_0478</name>
</gene>
<evidence type="ECO:0000313" key="6">
    <source>
        <dbReference type="Proteomes" id="UP000286434"/>
    </source>
</evidence>
<accession>A0A178TL25</accession>
<feature type="signal peptide" evidence="1">
    <location>
        <begin position="1"/>
        <end position="21"/>
    </location>
</feature>
<protein>
    <recommendedName>
        <fullName evidence="2">YtkA-like domain-containing protein</fullName>
    </recommendedName>
</protein>
<dbReference type="OrthoDB" id="2475673at2"/>
<proteinExistence type="predicted"/>
<reference evidence="4 6" key="2">
    <citation type="submission" date="2019-01" db="EMBL/GenBank/DDBJ databases">
        <title>Anoxybacillus flavithermus in powdered infant formula.</title>
        <authorList>
            <person name="Rhee M.S."/>
            <person name="Choi I.-G."/>
            <person name="Cho T.J."/>
            <person name="Park B."/>
        </authorList>
    </citation>
    <scope>NUCLEOTIDE SEQUENCE [LARGE SCALE GENOMIC DNA]</scope>
    <source>
        <strain evidence="4 6">FHS-PPAM212</strain>
    </source>
</reference>
<dbReference type="PROSITE" id="PS51257">
    <property type="entry name" value="PROKAR_LIPOPROTEIN"/>
    <property type="match status" value="1"/>
</dbReference>
<evidence type="ECO:0000313" key="4">
    <source>
        <dbReference type="EMBL" id="RWU13925.1"/>
    </source>
</evidence>
<sequence length="309" mass="35699">MRKLTVFLFSLLFLFTGCSNGDWEVTIKTTPFYKEGVAAPFAVQIKENGKLAKQLKVHATFEMSNMDHGKIEVDLHEKENGVYEGNVQLPMEGDWEALLVIKKGNDKVEKLLKMHVKKETAVAKIGKEKITMNDVRFYQALSKIEIAIQKERAQATYKGAALNEQLAYWNRREQYAHRLDQALSHLVELQVMALLAEEKGHVVTKQEITKTIAALRHQYERYEVVQQMIDTYGEKKFWEDYSHYSKLRLLVSDVYNDLAGAVRKANPTVNDNEIRYLAQKQYNELFISQINSLQIDLYIQGQTEGRLPH</sequence>
<dbReference type="SUPFAM" id="SSF109998">
    <property type="entry name" value="Triger factor/SurA peptide-binding domain-like"/>
    <property type="match status" value="1"/>
</dbReference>
<evidence type="ECO:0000313" key="3">
    <source>
        <dbReference type="EMBL" id="OAO81844.1"/>
    </source>
</evidence>
<comment type="caution">
    <text evidence="3">The sequence shown here is derived from an EMBL/GenBank/DDBJ whole genome shotgun (WGS) entry which is preliminary data.</text>
</comment>
<evidence type="ECO:0000259" key="2">
    <source>
        <dbReference type="Pfam" id="PF13115"/>
    </source>
</evidence>
<keyword evidence="5" id="KW-1185">Reference proteome</keyword>
<dbReference type="EMBL" id="SBBW01000018">
    <property type="protein sequence ID" value="RWU13925.1"/>
    <property type="molecule type" value="Genomic_DNA"/>
</dbReference>
<dbReference type="Proteomes" id="UP000286434">
    <property type="component" value="Unassembled WGS sequence"/>
</dbReference>
<organism evidence="3 5">
    <name type="scientific">Anoxybacillus flavithermus</name>
    <dbReference type="NCBI Taxonomy" id="33934"/>
    <lineage>
        <taxon>Bacteria</taxon>
        <taxon>Bacillati</taxon>
        <taxon>Bacillota</taxon>
        <taxon>Bacilli</taxon>
        <taxon>Bacillales</taxon>
        <taxon>Anoxybacillaceae</taxon>
        <taxon>Anoxybacillus</taxon>
    </lineage>
</organism>
<evidence type="ECO:0000313" key="5">
    <source>
        <dbReference type="Proteomes" id="UP000078336"/>
    </source>
</evidence>
<dbReference type="InterPro" id="IPR027304">
    <property type="entry name" value="Trigger_fact/SurA_dom_sf"/>
</dbReference>